<evidence type="ECO:0000256" key="5">
    <source>
        <dbReference type="ARBA" id="ARBA00022989"/>
    </source>
</evidence>
<organism evidence="10 11">
    <name type="scientific">Litorilinea aerophila</name>
    <dbReference type="NCBI Taxonomy" id="1204385"/>
    <lineage>
        <taxon>Bacteria</taxon>
        <taxon>Bacillati</taxon>
        <taxon>Chloroflexota</taxon>
        <taxon>Caldilineae</taxon>
        <taxon>Caldilineales</taxon>
        <taxon>Caldilineaceae</taxon>
        <taxon>Litorilinea</taxon>
    </lineage>
</organism>
<evidence type="ECO:0000256" key="2">
    <source>
        <dbReference type="ARBA" id="ARBA00005551"/>
    </source>
</evidence>
<keyword evidence="11" id="KW-1185">Reference proteome</keyword>
<feature type="transmembrane region" description="Helical" evidence="7">
    <location>
        <begin position="178"/>
        <end position="203"/>
    </location>
</feature>
<dbReference type="InterPro" id="IPR006153">
    <property type="entry name" value="Cation/H_exchanger_TM"/>
</dbReference>
<evidence type="ECO:0000256" key="3">
    <source>
        <dbReference type="ARBA" id="ARBA00022448"/>
    </source>
</evidence>
<feature type="transmembrane region" description="Helical" evidence="7">
    <location>
        <begin position="293"/>
        <end position="314"/>
    </location>
</feature>
<dbReference type="Pfam" id="PF00999">
    <property type="entry name" value="Na_H_Exchanger"/>
    <property type="match status" value="1"/>
</dbReference>
<dbReference type="GO" id="GO:0015297">
    <property type="term" value="F:antiporter activity"/>
    <property type="evidence" value="ECO:0007669"/>
    <property type="project" value="InterPro"/>
</dbReference>
<evidence type="ECO:0000256" key="1">
    <source>
        <dbReference type="ARBA" id="ARBA00004141"/>
    </source>
</evidence>
<dbReference type="Pfam" id="PF02254">
    <property type="entry name" value="TrkA_N"/>
    <property type="match status" value="1"/>
</dbReference>
<evidence type="ECO:0000256" key="7">
    <source>
        <dbReference type="SAM" id="Phobius"/>
    </source>
</evidence>
<dbReference type="OrthoDB" id="9793589at2"/>
<dbReference type="GO" id="GO:0008324">
    <property type="term" value="F:monoatomic cation transmembrane transporter activity"/>
    <property type="evidence" value="ECO:0007669"/>
    <property type="project" value="InterPro"/>
</dbReference>
<gene>
    <name evidence="10" type="ORF">FKZ61_22540</name>
</gene>
<dbReference type="GO" id="GO:0006813">
    <property type="term" value="P:potassium ion transport"/>
    <property type="evidence" value="ECO:0007669"/>
    <property type="project" value="InterPro"/>
</dbReference>
<protein>
    <submittedName>
        <fullName evidence="10">Portal protein</fullName>
    </submittedName>
</protein>
<feature type="transmembrane region" description="Helical" evidence="7">
    <location>
        <begin position="352"/>
        <end position="372"/>
    </location>
</feature>
<feature type="transmembrane region" description="Helical" evidence="7">
    <location>
        <begin position="320"/>
        <end position="340"/>
    </location>
</feature>
<evidence type="ECO:0000256" key="6">
    <source>
        <dbReference type="ARBA" id="ARBA00023136"/>
    </source>
</evidence>
<dbReference type="Gene3D" id="1.20.1530.20">
    <property type="match status" value="1"/>
</dbReference>
<dbReference type="PANTHER" id="PTHR42751">
    <property type="entry name" value="SODIUM/HYDROGEN EXCHANGER FAMILY/TRKA DOMAIN PROTEIN"/>
    <property type="match status" value="1"/>
</dbReference>
<keyword evidence="5 7" id="KW-1133">Transmembrane helix</keyword>
<dbReference type="InterPro" id="IPR003148">
    <property type="entry name" value="RCK_N"/>
</dbReference>
<reference evidence="10 11" key="1">
    <citation type="submission" date="2019-06" db="EMBL/GenBank/DDBJ databases">
        <title>Genome sequence of Litorilinea aerophila BAA-2444.</title>
        <authorList>
            <person name="Maclea K.S."/>
            <person name="Maurais E.G."/>
            <person name="Iannazzi L.C."/>
        </authorList>
    </citation>
    <scope>NUCLEOTIDE SEQUENCE [LARGE SCALE GENOMIC DNA]</scope>
    <source>
        <strain evidence="10 11">ATCC BAA-2444</strain>
    </source>
</reference>
<dbReference type="PROSITE" id="PS51201">
    <property type="entry name" value="RCK_N"/>
    <property type="match status" value="1"/>
</dbReference>
<name>A0A540V921_9CHLR</name>
<dbReference type="InParanoid" id="A0A540V921"/>
<dbReference type="PANTHER" id="PTHR42751:SF3">
    <property type="entry name" value="SODIUM_GLUTAMATE SYMPORTER"/>
    <property type="match status" value="1"/>
</dbReference>
<feature type="transmembrane region" description="Helical" evidence="7">
    <location>
        <begin position="6"/>
        <end position="21"/>
    </location>
</feature>
<keyword evidence="4 7" id="KW-0812">Transmembrane</keyword>
<dbReference type="InterPro" id="IPR036721">
    <property type="entry name" value="RCK_C_sf"/>
</dbReference>
<evidence type="ECO:0000259" key="8">
    <source>
        <dbReference type="PROSITE" id="PS51201"/>
    </source>
</evidence>
<keyword evidence="6 7" id="KW-0472">Membrane</keyword>
<dbReference type="PROSITE" id="PS51202">
    <property type="entry name" value="RCK_C"/>
    <property type="match status" value="1"/>
</dbReference>
<dbReference type="GO" id="GO:1902600">
    <property type="term" value="P:proton transmembrane transport"/>
    <property type="evidence" value="ECO:0007669"/>
    <property type="project" value="InterPro"/>
</dbReference>
<evidence type="ECO:0000313" key="11">
    <source>
        <dbReference type="Proteomes" id="UP000317371"/>
    </source>
</evidence>
<feature type="transmembrane region" description="Helical" evidence="7">
    <location>
        <begin position="28"/>
        <end position="44"/>
    </location>
</feature>
<feature type="transmembrane region" description="Helical" evidence="7">
    <location>
        <begin position="115"/>
        <end position="134"/>
    </location>
</feature>
<comment type="similarity">
    <text evidence="2">Belongs to the monovalent cation:proton antiporter 2 (CPA2) transporter (TC 2.A.37) family.</text>
</comment>
<dbReference type="RefSeq" id="WP_141612430.1">
    <property type="nucleotide sequence ID" value="NZ_VIGC02000047.1"/>
</dbReference>
<sequence length="658" mass="71843">MGIATDIAIIVVAGLLGGLIAQRLHQPLILGYIVAGVLVGPYTGGVTVTEIHDIELLAEIGVALLLFALGIEFSFRELQPVRRIALVGTPIQMLLTMALGWSLGRWMGWDWIPALWFGGVISLSSTMVILKTLMSLGRLGTLASRVMVGMLIVQDLAVVPLMIILPQLSDLERGLPQLAWAAVRAAIFLVGMVFVGTRLIPALMRHIARWNSRELFLLAVTALGLGIGYVTYLFGLSFSFGAFVAGMVLSESDYSHQALTDIIPLRDLFGLLFFASVGMLLDPTYLMANLGTVLLMVLLVAVGKAVIFTGLAPLFGYGNIVPIALGLTMFQIGEFGFVLARVGVGSGAVDRDLYSLILTVAVITMILTPFVARAAGPVYRLWRRQFPQEPLQTMNLPQEGLHDHVVIAGAGQVGEYVSQVLRQLKLRFVAIELDHQRLEHCQAQGIPVIYGDASHPVVLEAAAIDQARLLLITVPSLQVTQAIVQHVHQIRPDLHIVARAESVEEMKRLHELGVYEVVQPKFEAGLEITRQALLHLDIAAPDIQRFIDAVRQELYAPLYEVHPDYHTIAELHHAQRAMRLAWFSLPPHSPLIGQTLQDAHIRGRTGASVVAIMRGQELHPNPDATFRLAPGDRVAVLGNSAQLAAFEQLVHTHRDGEG</sequence>
<feature type="domain" description="RCK C-terminal" evidence="9">
    <location>
        <begin position="566"/>
        <end position="652"/>
    </location>
</feature>
<feature type="transmembrane region" description="Helical" evidence="7">
    <location>
        <begin position="268"/>
        <end position="286"/>
    </location>
</feature>
<feature type="transmembrane region" description="Helical" evidence="7">
    <location>
        <begin position="215"/>
        <end position="248"/>
    </location>
</feature>
<dbReference type="EMBL" id="VIGC01000047">
    <property type="protein sequence ID" value="TQE93195.1"/>
    <property type="molecule type" value="Genomic_DNA"/>
</dbReference>
<dbReference type="SUPFAM" id="SSF51735">
    <property type="entry name" value="NAD(P)-binding Rossmann-fold domains"/>
    <property type="match status" value="1"/>
</dbReference>
<evidence type="ECO:0000313" key="10">
    <source>
        <dbReference type="EMBL" id="TQE93195.1"/>
    </source>
</evidence>
<dbReference type="InterPro" id="IPR006037">
    <property type="entry name" value="RCK_C"/>
</dbReference>
<dbReference type="Gene3D" id="3.30.70.1450">
    <property type="entry name" value="Regulator of K+ conductance, C-terminal domain"/>
    <property type="match status" value="1"/>
</dbReference>
<evidence type="ECO:0000256" key="4">
    <source>
        <dbReference type="ARBA" id="ARBA00022692"/>
    </source>
</evidence>
<comment type="subcellular location">
    <subcellularLocation>
        <location evidence="1">Membrane</location>
        <topology evidence="1">Multi-pass membrane protein</topology>
    </subcellularLocation>
</comment>
<dbReference type="Proteomes" id="UP000317371">
    <property type="component" value="Unassembled WGS sequence"/>
</dbReference>
<dbReference type="Gene3D" id="3.40.50.720">
    <property type="entry name" value="NAD(P)-binding Rossmann-like Domain"/>
    <property type="match status" value="1"/>
</dbReference>
<accession>A0A540V921</accession>
<dbReference type="AlphaFoldDB" id="A0A540V921"/>
<feature type="transmembrane region" description="Helical" evidence="7">
    <location>
        <begin position="84"/>
        <end position="103"/>
    </location>
</feature>
<dbReference type="FunCoup" id="A0A540V921">
    <property type="interactions" value="300"/>
</dbReference>
<feature type="transmembrane region" description="Helical" evidence="7">
    <location>
        <begin position="146"/>
        <end position="166"/>
    </location>
</feature>
<dbReference type="InterPro" id="IPR036291">
    <property type="entry name" value="NAD(P)-bd_dom_sf"/>
</dbReference>
<dbReference type="InterPro" id="IPR038770">
    <property type="entry name" value="Na+/solute_symporter_sf"/>
</dbReference>
<dbReference type="Pfam" id="PF02080">
    <property type="entry name" value="TrkA_C"/>
    <property type="match status" value="1"/>
</dbReference>
<proteinExistence type="inferred from homology"/>
<evidence type="ECO:0000259" key="9">
    <source>
        <dbReference type="PROSITE" id="PS51202"/>
    </source>
</evidence>
<dbReference type="GO" id="GO:0016020">
    <property type="term" value="C:membrane"/>
    <property type="evidence" value="ECO:0007669"/>
    <property type="project" value="UniProtKB-SubCell"/>
</dbReference>
<feature type="domain" description="RCK N-terminal" evidence="8">
    <location>
        <begin position="402"/>
        <end position="519"/>
    </location>
</feature>
<feature type="transmembrane region" description="Helical" evidence="7">
    <location>
        <begin position="56"/>
        <end position="75"/>
    </location>
</feature>
<comment type="caution">
    <text evidence="10">The sequence shown here is derived from an EMBL/GenBank/DDBJ whole genome shotgun (WGS) entry which is preliminary data.</text>
</comment>
<dbReference type="SUPFAM" id="SSF116726">
    <property type="entry name" value="TrkA C-terminal domain-like"/>
    <property type="match status" value="1"/>
</dbReference>
<keyword evidence="3" id="KW-0813">Transport</keyword>